<keyword evidence="4" id="KW-1185">Reference proteome</keyword>
<proteinExistence type="predicted"/>
<evidence type="ECO:0000256" key="1">
    <source>
        <dbReference type="SAM" id="MobiDB-lite"/>
    </source>
</evidence>
<dbReference type="InterPro" id="IPR010730">
    <property type="entry name" value="HET"/>
</dbReference>
<gene>
    <name evidence="3" type="ORF">PAXINDRAFT_119129</name>
</gene>
<dbReference type="EMBL" id="KN819386">
    <property type="protein sequence ID" value="KIJ11133.1"/>
    <property type="molecule type" value="Genomic_DNA"/>
</dbReference>
<feature type="non-terminal residue" evidence="3">
    <location>
        <position position="294"/>
    </location>
</feature>
<dbReference type="PANTHER" id="PTHR10622">
    <property type="entry name" value="HET DOMAIN-CONTAINING PROTEIN"/>
    <property type="match status" value="1"/>
</dbReference>
<sequence>MEDKKAQSRAPCTLSFRVLVSDGPVPVTVKKSADDGVSSVLLGPDVSAPVGSSPSSTKPAEPNGLVANTPKPWVPDVYDVYSEYVYNEVPTHLIYVPERRIISRDQLKQIYRAEIESITEADIDDSLGRLQREPWRIRSPLSGTRNMVDPQRRDAIRDPVINRLQYVIFSHRWLAEEPTFQDMMSSDRERHLTTMSGYHKLGKFLDKTAEFGYHLAWSDTCCIDKSSSAELEEAIRSMFQWYRRARICIAYSADYSSLADFPREPWFTRGWTLQELLAPEVIKFYGRDWVPLGD</sequence>
<protein>
    <recommendedName>
        <fullName evidence="2">Heterokaryon incompatibility domain-containing protein</fullName>
    </recommendedName>
</protein>
<reference evidence="3 4" key="1">
    <citation type="submission" date="2014-06" db="EMBL/GenBank/DDBJ databases">
        <authorList>
            <consortium name="DOE Joint Genome Institute"/>
            <person name="Kuo A."/>
            <person name="Kohler A."/>
            <person name="Nagy L.G."/>
            <person name="Floudas D."/>
            <person name="Copeland A."/>
            <person name="Barry K.W."/>
            <person name="Cichocki N."/>
            <person name="Veneault-Fourrey C."/>
            <person name="LaButti K."/>
            <person name="Lindquist E.A."/>
            <person name="Lipzen A."/>
            <person name="Lundell T."/>
            <person name="Morin E."/>
            <person name="Murat C."/>
            <person name="Sun H."/>
            <person name="Tunlid A."/>
            <person name="Henrissat B."/>
            <person name="Grigoriev I.V."/>
            <person name="Hibbett D.S."/>
            <person name="Martin F."/>
            <person name="Nordberg H.P."/>
            <person name="Cantor M.N."/>
            <person name="Hua S.X."/>
        </authorList>
    </citation>
    <scope>NUCLEOTIDE SEQUENCE [LARGE SCALE GENOMIC DNA]</scope>
    <source>
        <strain evidence="3 4">ATCC 200175</strain>
    </source>
</reference>
<dbReference type="Proteomes" id="UP000053647">
    <property type="component" value="Unassembled WGS sequence"/>
</dbReference>
<feature type="region of interest" description="Disordered" evidence="1">
    <location>
        <begin position="37"/>
        <end position="64"/>
    </location>
</feature>
<dbReference type="HOGENOM" id="CLU_948515_0_0_1"/>
<evidence type="ECO:0000259" key="2">
    <source>
        <dbReference type="Pfam" id="PF06985"/>
    </source>
</evidence>
<accession>A0A0C9TKG5</accession>
<feature type="domain" description="Heterokaryon incompatibility" evidence="2">
    <location>
        <begin position="166"/>
        <end position="255"/>
    </location>
</feature>
<name>A0A0C9TKG5_PAXIN</name>
<dbReference type="Pfam" id="PF06985">
    <property type="entry name" value="HET"/>
    <property type="match status" value="1"/>
</dbReference>
<dbReference type="PANTHER" id="PTHR10622:SF10">
    <property type="entry name" value="HET DOMAIN-CONTAINING PROTEIN"/>
    <property type="match status" value="1"/>
</dbReference>
<dbReference type="OrthoDB" id="5122891at2759"/>
<evidence type="ECO:0000313" key="4">
    <source>
        <dbReference type="Proteomes" id="UP000053647"/>
    </source>
</evidence>
<dbReference type="AlphaFoldDB" id="A0A0C9TKG5"/>
<organism evidence="3 4">
    <name type="scientific">Paxillus involutus ATCC 200175</name>
    <dbReference type="NCBI Taxonomy" id="664439"/>
    <lineage>
        <taxon>Eukaryota</taxon>
        <taxon>Fungi</taxon>
        <taxon>Dikarya</taxon>
        <taxon>Basidiomycota</taxon>
        <taxon>Agaricomycotina</taxon>
        <taxon>Agaricomycetes</taxon>
        <taxon>Agaricomycetidae</taxon>
        <taxon>Boletales</taxon>
        <taxon>Paxilineae</taxon>
        <taxon>Paxillaceae</taxon>
        <taxon>Paxillus</taxon>
    </lineage>
</organism>
<reference evidence="4" key="2">
    <citation type="submission" date="2015-01" db="EMBL/GenBank/DDBJ databases">
        <title>Evolutionary Origins and Diversification of the Mycorrhizal Mutualists.</title>
        <authorList>
            <consortium name="DOE Joint Genome Institute"/>
            <consortium name="Mycorrhizal Genomics Consortium"/>
            <person name="Kohler A."/>
            <person name="Kuo A."/>
            <person name="Nagy L.G."/>
            <person name="Floudas D."/>
            <person name="Copeland A."/>
            <person name="Barry K.W."/>
            <person name="Cichocki N."/>
            <person name="Veneault-Fourrey C."/>
            <person name="LaButti K."/>
            <person name="Lindquist E.A."/>
            <person name="Lipzen A."/>
            <person name="Lundell T."/>
            <person name="Morin E."/>
            <person name="Murat C."/>
            <person name="Riley R."/>
            <person name="Ohm R."/>
            <person name="Sun H."/>
            <person name="Tunlid A."/>
            <person name="Henrissat B."/>
            <person name="Grigoriev I.V."/>
            <person name="Hibbett D.S."/>
            <person name="Martin F."/>
        </authorList>
    </citation>
    <scope>NUCLEOTIDE SEQUENCE [LARGE SCALE GENOMIC DNA]</scope>
    <source>
        <strain evidence="4">ATCC 200175</strain>
    </source>
</reference>
<evidence type="ECO:0000313" key="3">
    <source>
        <dbReference type="EMBL" id="KIJ11133.1"/>
    </source>
</evidence>